<dbReference type="InterPro" id="IPR037923">
    <property type="entry name" value="HTH-like"/>
</dbReference>
<protein>
    <submittedName>
        <fullName evidence="5">Helix-turn-helix transcriptional regulator</fullName>
    </submittedName>
</protein>
<dbReference type="RefSeq" id="WP_285963613.1">
    <property type="nucleotide sequence ID" value="NZ_JASVEJ010000015.1"/>
</dbReference>
<dbReference type="Pfam" id="PF12833">
    <property type="entry name" value="HTH_18"/>
    <property type="match status" value="1"/>
</dbReference>
<dbReference type="InterPro" id="IPR018062">
    <property type="entry name" value="HTH_AraC-typ_CS"/>
</dbReference>
<organism evidence="5 6">
    <name type="scientific">Geitlerinema calcuttense NRMC-F 0142</name>
    <dbReference type="NCBI Taxonomy" id="2922238"/>
    <lineage>
        <taxon>Bacteria</taxon>
        <taxon>Bacillati</taxon>
        <taxon>Cyanobacteriota</taxon>
        <taxon>Cyanophyceae</taxon>
        <taxon>Geitlerinematales</taxon>
        <taxon>Geitlerinemataceae</taxon>
        <taxon>Geitlerinema</taxon>
    </lineage>
</organism>
<evidence type="ECO:0000256" key="3">
    <source>
        <dbReference type="ARBA" id="ARBA00023163"/>
    </source>
</evidence>
<accession>A0ABT7LYH7</accession>
<dbReference type="PANTHER" id="PTHR43280:SF2">
    <property type="entry name" value="HTH-TYPE TRANSCRIPTIONAL REGULATOR EXSA"/>
    <property type="match status" value="1"/>
</dbReference>
<dbReference type="InterPro" id="IPR018060">
    <property type="entry name" value="HTH_AraC"/>
</dbReference>
<evidence type="ECO:0000313" key="6">
    <source>
        <dbReference type="Proteomes" id="UP001230986"/>
    </source>
</evidence>
<evidence type="ECO:0000256" key="1">
    <source>
        <dbReference type="ARBA" id="ARBA00023015"/>
    </source>
</evidence>
<keyword evidence="3" id="KW-0804">Transcription</keyword>
<dbReference type="Pfam" id="PF02311">
    <property type="entry name" value="AraC_binding"/>
    <property type="match status" value="1"/>
</dbReference>
<dbReference type="SMART" id="SM00342">
    <property type="entry name" value="HTH_ARAC"/>
    <property type="match status" value="1"/>
</dbReference>
<dbReference type="PROSITE" id="PS00041">
    <property type="entry name" value="HTH_ARAC_FAMILY_1"/>
    <property type="match status" value="1"/>
</dbReference>
<evidence type="ECO:0000259" key="4">
    <source>
        <dbReference type="PROSITE" id="PS01124"/>
    </source>
</evidence>
<dbReference type="Proteomes" id="UP001230986">
    <property type="component" value="Unassembled WGS sequence"/>
</dbReference>
<comment type="caution">
    <text evidence="5">The sequence shown here is derived from an EMBL/GenBank/DDBJ whole genome shotgun (WGS) entry which is preliminary data.</text>
</comment>
<dbReference type="InterPro" id="IPR009057">
    <property type="entry name" value="Homeodomain-like_sf"/>
</dbReference>
<keyword evidence="2" id="KW-0238">DNA-binding</keyword>
<feature type="domain" description="HTH araC/xylS-type" evidence="4">
    <location>
        <begin position="183"/>
        <end position="281"/>
    </location>
</feature>
<evidence type="ECO:0000256" key="2">
    <source>
        <dbReference type="ARBA" id="ARBA00023125"/>
    </source>
</evidence>
<dbReference type="PROSITE" id="PS01124">
    <property type="entry name" value="HTH_ARAC_FAMILY_2"/>
    <property type="match status" value="1"/>
</dbReference>
<dbReference type="SUPFAM" id="SSF46689">
    <property type="entry name" value="Homeodomain-like"/>
    <property type="match status" value="2"/>
</dbReference>
<dbReference type="PANTHER" id="PTHR43280">
    <property type="entry name" value="ARAC-FAMILY TRANSCRIPTIONAL REGULATOR"/>
    <property type="match status" value="1"/>
</dbReference>
<dbReference type="InterPro" id="IPR020449">
    <property type="entry name" value="Tscrpt_reg_AraC-type_HTH"/>
</dbReference>
<gene>
    <name evidence="5" type="ORF">QQ055_03810</name>
</gene>
<name>A0ABT7LYH7_9CYAN</name>
<dbReference type="EMBL" id="JASVEJ010000015">
    <property type="protein sequence ID" value="MDL5056597.1"/>
    <property type="molecule type" value="Genomic_DNA"/>
</dbReference>
<dbReference type="InterPro" id="IPR003313">
    <property type="entry name" value="AraC-bd"/>
</dbReference>
<dbReference type="Gene3D" id="1.10.10.60">
    <property type="entry name" value="Homeodomain-like"/>
    <property type="match status" value="2"/>
</dbReference>
<sequence>MNSIHYNTAYSDPPENAWLWFHCAGHFHVDEKYGITVPNGYFASTIFLTVNGSGRYSWNKTEHDDQPHSITILPEGKIRNGWRTAVKPWDFYWALYRGEGFRSFAAQFGITLPVFNVPVPQKWTGILCERYESLFRAMGETGSRAFLKQQREGMALFQFVVDVIHKHQESDTRPVIYGKDLIDELDRYLASNRTGGDRVDEFARMAGVSPEHMTRTLRRHTGLTPKKYFLRHRIGQARELLITSALSIGEIGSRCGFPDPYHFSKVFKQQTGMSPMAFRMHNPMAIGQKSTL</sequence>
<evidence type="ECO:0000313" key="5">
    <source>
        <dbReference type="EMBL" id="MDL5056597.1"/>
    </source>
</evidence>
<keyword evidence="1" id="KW-0805">Transcription regulation</keyword>
<proteinExistence type="predicted"/>
<dbReference type="SUPFAM" id="SSF51215">
    <property type="entry name" value="Regulatory protein AraC"/>
    <property type="match status" value="1"/>
</dbReference>
<reference evidence="5 6" key="1">
    <citation type="submission" date="2023-06" db="EMBL/GenBank/DDBJ databases">
        <title>Whole genome sequence of Oscillatoria calcuttensis NRMC-F 0142.</title>
        <authorList>
            <person name="Shakena Fathima T."/>
            <person name="Muralitharan G."/>
            <person name="Thajuddin N."/>
        </authorList>
    </citation>
    <scope>NUCLEOTIDE SEQUENCE [LARGE SCALE GENOMIC DNA]</scope>
    <source>
        <strain evidence="5 6">NRMC-F 0142</strain>
    </source>
</reference>
<dbReference type="PRINTS" id="PR00032">
    <property type="entry name" value="HTHARAC"/>
</dbReference>
<keyword evidence="6" id="KW-1185">Reference proteome</keyword>